<dbReference type="InterPro" id="IPR015421">
    <property type="entry name" value="PyrdxlP-dep_Trfase_major"/>
</dbReference>
<gene>
    <name evidence="4" type="ORF">MPNT_10292</name>
</gene>
<reference evidence="4" key="1">
    <citation type="submission" date="2021-02" db="EMBL/GenBank/DDBJ databases">
        <authorList>
            <person name="Cremers G."/>
            <person name="Picone N."/>
        </authorList>
    </citation>
    <scope>NUCLEOTIDE SEQUENCE</scope>
    <source>
        <strain evidence="4">PQ17</strain>
    </source>
</reference>
<dbReference type="PANTHER" id="PTHR13693">
    <property type="entry name" value="CLASS II AMINOTRANSFERASE/8-AMINO-7-OXONONANOATE SYNTHASE"/>
    <property type="match status" value="1"/>
</dbReference>
<proteinExistence type="predicted"/>
<dbReference type="SUPFAM" id="SSF53383">
    <property type="entry name" value="PLP-dependent transferases"/>
    <property type="match status" value="1"/>
</dbReference>
<feature type="domain" description="Aminotransferase class I/classII large" evidence="3">
    <location>
        <begin position="52"/>
        <end position="392"/>
    </location>
</feature>
<protein>
    <submittedName>
        <fullName evidence="4">8-amino-7-oxononanoate synthase</fullName>
    </submittedName>
</protein>
<dbReference type="PANTHER" id="PTHR13693:SF3">
    <property type="entry name" value="LD36009P"/>
    <property type="match status" value="1"/>
</dbReference>
<dbReference type="InterPro" id="IPR004839">
    <property type="entry name" value="Aminotransferase_I/II_large"/>
</dbReference>
<dbReference type="InterPro" id="IPR015422">
    <property type="entry name" value="PyrdxlP-dep_Trfase_small"/>
</dbReference>
<dbReference type="InterPro" id="IPR015424">
    <property type="entry name" value="PyrdxlP-dep_Trfase"/>
</dbReference>
<evidence type="ECO:0000256" key="1">
    <source>
        <dbReference type="ARBA" id="ARBA00001933"/>
    </source>
</evidence>
<dbReference type="GO" id="GO:0030170">
    <property type="term" value="F:pyridoxal phosphate binding"/>
    <property type="evidence" value="ECO:0007669"/>
    <property type="project" value="InterPro"/>
</dbReference>
<dbReference type="Pfam" id="PF00155">
    <property type="entry name" value="Aminotran_1_2"/>
    <property type="match status" value="1"/>
</dbReference>
<comment type="caution">
    <text evidence="4">The sequence shown here is derived from an EMBL/GenBank/DDBJ whole genome shotgun (WGS) entry which is preliminary data.</text>
</comment>
<evidence type="ECO:0000313" key="4">
    <source>
        <dbReference type="EMBL" id="CAF0689637.1"/>
    </source>
</evidence>
<keyword evidence="2" id="KW-0808">Transferase</keyword>
<evidence type="ECO:0000256" key="2">
    <source>
        <dbReference type="ARBA" id="ARBA00022679"/>
    </source>
</evidence>
<dbReference type="GO" id="GO:0016740">
    <property type="term" value="F:transferase activity"/>
    <property type="evidence" value="ECO:0007669"/>
    <property type="project" value="UniProtKB-KW"/>
</dbReference>
<accession>A0A8J2BMF7</accession>
<organism evidence="4 5">
    <name type="scientific">Candidatus Methylacidithermus pantelleriae</name>
    <dbReference type="NCBI Taxonomy" id="2744239"/>
    <lineage>
        <taxon>Bacteria</taxon>
        <taxon>Pseudomonadati</taxon>
        <taxon>Verrucomicrobiota</taxon>
        <taxon>Methylacidiphilae</taxon>
        <taxon>Methylacidiphilales</taxon>
        <taxon>Methylacidiphilaceae</taxon>
        <taxon>Candidatus Methylacidithermus</taxon>
    </lineage>
</organism>
<dbReference type="EMBL" id="CAJNOB010000001">
    <property type="protein sequence ID" value="CAF0689637.1"/>
    <property type="molecule type" value="Genomic_DNA"/>
</dbReference>
<dbReference type="Gene3D" id="3.40.640.10">
    <property type="entry name" value="Type I PLP-dependent aspartate aminotransferase-like (Major domain)"/>
    <property type="match status" value="1"/>
</dbReference>
<name>A0A8J2BMF7_9BACT</name>
<dbReference type="AlphaFoldDB" id="A0A8J2BMF7"/>
<dbReference type="Proteomes" id="UP000663859">
    <property type="component" value="Unassembled WGS sequence"/>
</dbReference>
<evidence type="ECO:0000313" key="5">
    <source>
        <dbReference type="Proteomes" id="UP000663859"/>
    </source>
</evidence>
<comment type="cofactor">
    <cofactor evidence="1">
        <name>pyridoxal 5'-phosphate</name>
        <dbReference type="ChEBI" id="CHEBI:597326"/>
    </cofactor>
</comment>
<dbReference type="Gene3D" id="3.90.1150.10">
    <property type="entry name" value="Aspartate Aminotransferase, domain 1"/>
    <property type="match status" value="1"/>
</dbReference>
<dbReference type="RefSeq" id="WP_214096182.1">
    <property type="nucleotide sequence ID" value="NZ_CAJNOB010000001.1"/>
</dbReference>
<sequence>MNISSLLRRSSKPVLRRIEEDLDTKLRLRYTPYYHAIDRVEGPWVWVEGRRMLMMSSNEYLGLSQHPRVIEAARRALQQWGTSPCGSRLANGSRKYHEELEEALASFLGKEACHVIVAGYLACQGSLAALARRGDLLLLDRSIHASLWDGALLGGCQIERFSHRELASLKEMLAAIPQDRPKIMAVDGVYSMEGHLAPLPELVCLGKTHGIFLVVDDAHGLGVFGREGRGVCDHFGLTQEVDLIVGSFSKSLASTGGFFAGSRGVIEYLRSHCRQIIFSAAVTPACAAAALEALEILQQEPEHREKLWENTRYYHRILKEAGFDFWESSSPAVPVVVGNREKCYFVWKSLWEEGFFTVLSIAPGVPPGRDLIRTAISSFHTPALLDSFVEALQRAFRKARVPLPSSCISSG</sequence>
<dbReference type="InterPro" id="IPR050087">
    <property type="entry name" value="AON_synthase_class-II"/>
</dbReference>
<keyword evidence="5" id="KW-1185">Reference proteome</keyword>
<evidence type="ECO:0000259" key="3">
    <source>
        <dbReference type="Pfam" id="PF00155"/>
    </source>
</evidence>